<evidence type="ECO:0000313" key="3">
    <source>
        <dbReference type="EMBL" id="RYO90811.1"/>
    </source>
</evidence>
<feature type="compositionally biased region" description="Polar residues" evidence="1">
    <location>
        <begin position="301"/>
        <end position="330"/>
    </location>
</feature>
<evidence type="ECO:0000256" key="1">
    <source>
        <dbReference type="SAM" id="MobiDB-lite"/>
    </source>
</evidence>
<comment type="caution">
    <text evidence="3">The sequence shown here is derived from an EMBL/GenBank/DDBJ whole genome shotgun (WGS) entry which is preliminary data.</text>
</comment>
<feature type="compositionally biased region" description="Polar residues" evidence="1">
    <location>
        <begin position="248"/>
        <end position="273"/>
    </location>
</feature>
<evidence type="ECO:0000313" key="4">
    <source>
        <dbReference type="Proteomes" id="UP000294003"/>
    </source>
</evidence>
<sequence>MPRPNHLFDTLDHNNKQVWIFSALPPSALPPAPPRNQLNERREFELHTGRRGAATGLAPSQEDSAGHNAYNYAIETMSEVDVEMSSSVLASHNNLDRRTPRFSWSLAYEETFFRSLCESMQLGYKENHSFKATAWERAAIALRDKHGAYPEKSHLINKADNARKKFRMWRGLREDPDFLYNPTTKTVTASEEAWLKHFEKEPLSKALRGRPFEHEQYLELLFPDVIGSGGAPKRIMKPRRRNPDATPSGRQNIGNVSGLASTPKSASQPSQAPINPLLDPNTTHPYSGTPSRQPHAATFDGSGNNASGRPTSNTIPPLSSITPASNNSALTPPDERPPQASLTARKRNNPDPATGGRVEKRRGRPSRFSADFYEHHQPGGASASRPQVQSQATSSYTSSFILPPRHATTAVRGAPPLCQSSISVEDGLLSLADALRARSPPKWQEQAVEILFRDFENEDMDLQLKIAEKALTDENKAMVFVKMTPALRMHWVGRLREVHQRNLGGGLGRVGEEAS</sequence>
<gene>
    <name evidence="3" type="ORF">DL762_002488</name>
</gene>
<feature type="domain" description="Myb/SANT-like" evidence="2">
    <location>
        <begin position="103"/>
        <end position="196"/>
    </location>
</feature>
<organism evidence="3 4">
    <name type="scientific">Monosporascus cannonballus</name>
    <dbReference type="NCBI Taxonomy" id="155416"/>
    <lineage>
        <taxon>Eukaryota</taxon>
        <taxon>Fungi</taxon>
        <taxon>Dikarya</taxon>
        <taxon>Ascomycota</taxon>
        <taxon>Pezizomycotina</taxon>
        <taxon>Sordariomycetes</taxon>
        <taxon>Xylariomycetidae</taxon>
        <taxon>Xylariales</taxon>
        <taxon>Xylariales incertae sedis</taxon>
        <taxon>Monosporascus</taxon>
    </lineage>
</organism>
<dbReference type="Pfam" id="PF12776">
    <property type="entry name" value="Myb_DNA-bind_3"/>
    <property type="match status" value="1"/>
</dbReference>
<feature type="region of interest" description="Disordered" evidence="1">
    <location>
        <begin position="229"/>
        <end position="397"/>
    </location>
</feature>
<name>A0ABY0HEL0_9PEZI</name>
<dbReference type="EMBL" id="QJNS01000049">
    <property type="protein sequence ID" value="RYO90811.1"/>
    <property type="molecule type" value="Genomic_DNA"/>
</dbReference>
<reference evidence="3 4" key="1">
    <citation type="submission" date="2018-06" db="EMBL/GenBank/DDBJ databases">
        <title>Complete Genomes of Monosporascus.</title>
        <authorList>
            <person name="Robinson A.J."/>
            <person name="Natvig D.O."/>
        </authorList>
    </citation>
    <scope>NUCLEOTIDE SEQUENCE [LARGE SCALE GENOMIC DNA]</scope>
    <source>
        <strain evidence="3 4">CBS 609.92</strain>
    </source>
</reference>
<feature type="compositionally biased region" description="Polar residues" evidence="1">
    <location>
        <begin position="384"/>
        <end position="397"/>
    </location>
</feature>
<dbReference type="PANTHER" id="PTHR46929:SF3">
    <property type="entry name" value="MYB_SANT-LIKE DOMAIN-CONTAINING PROTEIN"/>
    <property type="match status" value="1"/>
</dbReference>
<keyword evidence="4" id="KW-1185">Reference proteome</keyword>
<feature type="compositionally biased region" description="Polar residues" evidence="1">
    <location>
        <begin position="280"/>
        <end position="292"/>
    </location>
</feature>
<protein>
    <recommendedName>
        <fullName evidence="2">Myb/SANT-like domain-containing protein</fullName>
    </recommendedName>
</protein>
<proteinExistence type="predicted"/>
<dbReference type="InterPro" id="IPR024752">
    <property type="entry name" value="Myb/SANT-like_dom"/>
</dbReference>
<accession>A0ABY0HEL0</accession>
<dbReference type="PANTHER" id="PTHR46929">
    <property type="entry name" value="EXPRESSED PROTEIN"/>
    <property type="match status" value="1"/>
</dbReference>
<dbReference type="Proteomes" id="UP000294003">
    <property type="component" value="Unassembled WGS sequence"/>
</dbReference>
<evidence type="ECO:0000259" key="2">
    <source>
        <dbReference type="Pfam" id="PF12776"/>
    </source>
</evidence>